<reference evidence="3 4" key="1">
    <citation type="submission" date="2019-10" db="EMBL/GenBank/DDBJ databases">
        <title>Lysobacter alkalisoli sp. nov., isolated from saline-alkaline soil.</title>
        <authorList>
            <person name="Sun J.-Q."/>
        </authorList>
    </citation>
    <scope>NUCLEOTIDE SEQUENCE [LARGE SCALE GENOMIC DNA]</scope>
    <source>
        <strain evidence="3 4">KCTC 42381</strain>
    </source>
</reference>
<dbReference type="EMBL" id="VICD02000320">
    <property type="protein sequence ID" value="KAB8163578.1"/>
    <property type="molecule type" value="Genomic_DNA"/>
</dbReference>
<keyword evidence="2" id="KW-0812">Transmembrane</keyword>
<feature type="compositionally biased region" description="Basic and acidic residues" evidence="1">
    <location>
        <begin position="1"/>
        <end position="24"/>
    </location>
</feature>
<keyword evidence="2" id="KW-1133">Transmembrane helix</keyword>
<gene>
    <name evidence="3" type="ORF">FKV24_017855</name>
</gene>
<evidence type="ECO:0000313" key="3">
    <source>
        <dbReference type="EMBL" id="KAB8163578.1"/>
    </source>
</evidence>
<feature type="region of interest" description="Disordered" evidence="1">
    <location>
        <begin position="1"/>
        <end position="37"/>
    </location>
</feature>
<dbReference type="Proteomes" id="UP000320431">
    <property type="component" value="Unassembled WGS sequence"/>
</dbReference>
<dbReference type="RefSeq" id="WP_141483354.1">
    <property type="nucleotide sequence ID" value="NZ_VICD02000320.1"/>
</dbReference>
<keyword evidence="2" id="KW-0472">Membrane</keyword>
<evidence type="ECO:0000313" key="4">
    <source>
        <dbReference type="Proteomes" id="UP000320431"/>
    </source>
</evidence>
<comment type="caution">
    <text evidence="3">The sequence shown here is derived from an EMBL/GenBank/DDBJ whole genome shotgun (WGS) entry which is preliminary data.</text>
</comment>
<evidence type="ECO:0000256" key="2">
    <source>
        <dbReference type="SAM" id="Phobius"/>
    </source>
</evidence>
<proteinExistence type="predicted"/>
<evidence type="ECO:0000256" key="1">
    <source>
        <dbReference type="SAM" id="MobiDB-lite"/>
    </source>
</evidence>
<sequence>MNRRSDLPIEDARAHAREVERQAAAERPGAGDPSEQRYRAVYHAVRSAPLPEPPPTFALQMERLTHDHRERAGIETWLGYLLLPPALVAIAVWGGA</sequence>
<name>A0A507ZVC1_9GAMM</name>
<organism evidence="3 4">
    <name type="scientific">Marilutibacter maris</name>
    <dbReference type="NCBI Taxonomy" id="1605891"/>
    <lineage>
        <taxon>Bacteria</taxon>
        <taxon>Pseudomonadati</taxon>
        <taxon>Pseudomonadota</taxon>
        <taxon>Gammaproteobacteria</taxon>
        <taxon>Lysobacterales</taxon>
        <taxon>Lysobacteraceae</taxon>
        <taxon>Marilutibacter</taxon>
    </lineage>
</organism>
<accession>A0A507ZVC1</accession>
<protein>
    <submittedName>
        <fullName evidence="3">Uncharacterized protein</fullName>
    </submittedName>
</protein>
<feature type="non-terminal residue" evidence="3">
    <location>
        <position position="96"/>
    </location>
</feature>
<feature type="transmembrane region" description="Helical" evidence="2">
    <location>
        <begin position="77"/>
        <end position="95"/>
    </location>
</feature>
<dbReference type="AlphaFoldDB" id="A0A507ZVC1"/>